<keyword evidence="4" id="KW-1185">Reference proteome</keyword>
<dbReference type="OMA" id="LERIMCH"/>
<dbReference type="STRING" id="6239.C31C9.6.1"/>
<dbReference type="SMART" id="SM00461">
    <property type="entry name" value="WH1"/>
    <property type="match status" value="1"/>
</dbReference>
<feature type="compositionally biased region" description="Pro residues" evidence="1">
    <location>
        <begin position="482"/>
        <end position="507"/>
    </location>
</feature>
<gene>
    <name evidence="3 5" type="ORF">C31C9.6</name>
    <name evidence="3" type="ORF">CELE_C31C9.6</name>
</gene>
<organism evidence="3 4">
    <name type="scientific">Caenorhabditis elegans</name>
    <dbReference type="NCBI Taxonomy" id="6239"/>
    <lineage>
        <taxon>Eukaryota</taxon>
        <taxon>Metazoa</taxon>
        <taxon>Ecdysozoa</taxon>
        <taxon>Nematoda</taxon>
        <taxon>Chromadorea</taxon>
        <taxon>Rhabditida</taxon>
        <taxon>Rhabditina</taxon>
        <taxon>Rhabditomorpha</taxon>
        <taxon>Rhabditoidea</taxon>
        <taxon>Rhabditidae</taxon>
        <taxon>Peloderinae</taxon>
        <taxon>Caenorhabditis</taxon>
    </lineage>
</organism>
<dbReference type="KEGG" id="cel:CELE_C31C9.6"/>
<dbReference type="WormBase" id="C31C9.6">
    <property type="protein sequence ID" value="CE46543"/>
    <property type="gene ID" value="WBGene00007840"/>
</dbReference>
<dbReference type="PROSITE" id="PS50229">
    <property type="entry name" value="WH1"/>
    <property type="match status" value="1"/>
</dbReference>
<dbReference type="PhylomeDB" id="Q8I4M6"/>
<feature type="region of interest" description="Disordered" evidence="1">
    <location>
        <begin position="420"/>
        <end position="566"/>
    </location>
</feature>
<protein>
    <submittedName>
        <fullName evidence="3">WH1 domain-containing protein</fullName>
    </submittedName>
</protein>
<dbReference type="InterPro" id="IPR011993">
    <property type="entry name" value="PH-like_dom_sf"/>
</dbReference>
<dbReference type="UCSC" id="C31C9.6">
    <property type="organism name" value="c. elegans"/>
</dbReference>
<feature type="compositionally biased region" description="Basic residues" evidence="1">
    <location>
        <begin position="148"/>
        <end position="166"/>
    </location>
</feature>
<feature type="compositionally biased region" description="Basic and acidic residues" evidence="1">
    <location>
        <begin position="527"/>
        <end position="541"/>
    </location>
</feature>
<evidence type="ECO:0000313" key="4">
    <source>
        <dbReference type="Proteomes" id="UP000001940"/>
    </source>
</evidence>
<sequence>MITAELSDFLEINEKESVLRGISASDKILSSGICQFLVAENGQWRKPDEGAAVALFLKNSTERYYRIIVMEPSADPDWEPTIQFDFLIRDKRFETIQEHARLLVFEAESRYIGLNFYDSKECENFHNSVCKRQTRSTDKAKQPALEGKKKKKSSFYHNPFKSHKEPRKQVEFGAPIDFRHVDGLKLTDVQEDLYMQVRSRLNVNNPEEEEEIVKQLIVRNEDHIRQSLMVKKESQTVKGVKDKHKDKVKTSKSFFGRNKPKVEDVSQPIVPVITGDPLNPDWTVTAATSFKHSHTFAAIDPIKTTDWETPRKDTYGSTNQRQPQNIYKFEQEHVEQTYQIEKIEVDDTPTELPSRGASRNPEDQMTRGGLSTPRIPTHRDSYRWATKPDTVPKQTPPPTPNAPSHSHQVDQFAEFKLVEPKTPTRVAPPPPPSAPPTIKFPISTGTSYSSTTPPTTPKPAPPPPSRIPNPSPSPQPAEVSKSPPPPPPLPPIATPSSVPPPPPPPPALEQEISGPPTVRLTAVPESNSDRRSLMDQIRSIDRSQVLRKVSDTPDTRQSVPSPTSGTIVDQIQNFLDARRSGINPSDSEESEYSTVTAATSFKHSHTFSADPIKDPSVLLNRSASVRVRGSLSTSRIPPHWDSYRWTTKPDTVPKQTPPPTHNSNVLPHIDENDHDEENDINEEPPKPPRKSVSFRVREKPIAEAPLRPPARPAPIVPTSAGLSLVLAASLPTSSTPSRFLNPFPAPLPAESFFGNSKSKIAYFIKPTNEQPQELFQTPVQIEKIFSSTPSSPVSNAAIIDGMKNISLSDSSTSVAQDIAMKVPTPLPRTSKIISASSPLPPSQDEINPLIEMVDQSSSKSETQIPVTECSQNHLNGKGSAAQIQSADFDKVSNQLLSIKVNSEKSEQSADVELLLVSIEKLIQNYRGCHHED</sequence>
<feature type="compositionally biased region" description="Acidic residues" evidence="1">
    <location>
        <begin position="672"/>
        <end position="682"/>
    </location>
</feature>
<dbReference type="GO" id="GO:0005737">
    <property type="term" value="C:cytoplasm"/>
    <property type="evidence" value="ECO:0000318"/>
    <property type="project" value="GO_Central"/>
</dbReference>
<dbReference type="eggNOG" id="ENOG502TGKT">
    <property type="taxonomic scope" value="Eukaryota"/>
</dbReference>
<dbReference type="RefSeq" id="NP_872049.2">
    <property type="nucleotide sequence ID" value="NM_182249.4"/>
</dbReference>
<evidence type="ECO:0000259" key="2">
    <source>
        <dbReference type="PROSITE" id="PS50229"/>
    </source>
</evidence>
<dbReference type="Proteomes" id="UP000001940">
    <property type="component" value="Chromosome II"/>
</dbReference>
<accession>Q8I4M6</accession>
<dbReference type="AGR" id="WB:WBGene00007840"/>
<dbReference type="EMBL" id="BX284602">
    <property type="protein sequence ID" value="CAD57687.2"/>
    <property type="molecule type" value="Genomic_DNA"/>
</dbReference>
<dbReference type="InterPro" id="IPR000697">
    <property type="entry name" value="WH1/EVH1_dom"/>
</dbReference>
<dbReference type="HOGENOM" id="CLU_014062_0_0_1"/>
<dbReference type="FunFam" id="2.30.29.30:FF:000712">
    <property type="entry name" value="Virus Induced Reporter Off"/>
    <property type="match status" value="1"/>
</dbReference>
<dbReference type="IntAct" id="Q8I4M6">
    <property type="interactions" value="2"/>
</dbReference>
<proteinExistence type="predicted"/>
<feature type="region of interest" description="Disordered" evidence="1">
    <location>
        <begin position="344"/>
        <end position="408"/>
    </location>
</feature>
<dbReference type="CTD" id="259475"/>
<feature type="compositionally biased region" description="Low complexity" evidence="1">
    <location>
        <begin position="436"/>
        <end position="453"/>
    </location>
</feature>
<dbReference type="Gene3D" id="2.30.29.30">
    <property type="entry name" value="Pleckstrin-homology domain (PH domain)/Phosphotyrosine-binding domain (PTB)"/>
    <property type="match status" value="1"/>
</dbReference>
<name>Q8I4M6_CAEEL</name>
<dbReference type="SUPFAM" id="SSF50729">
    <property type="entry name" value="PH domain-like"/>
    <property type="match status" value="1"/>
</dbReference>
<feature type="compositionally biased region" description="Pro residues" evidence="1">
    <location>
        <begin position="426"/>
        <end position="435"/>
    </location>
</feature>
<feature type="compositionally biased region" description="Pro residues" evidence="1">
    <location>
        <begin position="454"/>
        <end position="475"/>
    </location>
</feature>
<evidence type="ECO:0000313" key="5">
    <source>
        <dbReference type="WormBase" id="C31C9.6"/>
    </source>
</evidence>
<feature type="region of interest" description="Disordered" evidence="1">
    <location>
        <begin position="626"/>
        <end position="694"/>
    </location>
</feature>
<dbReference type="Bgee" id="WBGene00007840">
    <property type="expression patterns" value="Expressed in adult organism and 1 other cell type or tissue"/>
</dbReference>
<dbReference type="AlphaFoldDB" id="Q8I4M6"/>
<feature type="compositionally biased region" description="Polar residues" evidence="1">
    <location>
        <begin position="555"/>
        <end position="566"/>
    </location>
</feature>
<dbReference type="GO" id="GO:0005634">
    <property type="term" value="C:nucleus"/>
    <property type="evidence" value="ECO:0000318"/>
    <property type="project" value="GO_Central"/>
</dbReference>
<feature type="domain" description="WH1" evidence="2">
    <location>
        <begin position="21"/>
        <end position="136"/>
    </location>
</feature>
<dbReference type="PeptideAtlas" id="Q8I4M6"/>
<evidence type="ECO:0000256" key="1">
    <source>
        <dbReference type="SAM" id="MobiDB-lite"/>
    </source>
</evidence>
<reference evidence="3 4" key="1">
    <citation type="journal article" date="1998" name="Science">
        <title>Genome sequence of the nematode C. elegans: a platform for investigating biology.</title>
        <authorList>
            <consortium name="The C. elegans sequencing consortium"/>
            <person name="Sulson J.E."/>
            <person name="Waterston R."/>
        </authorList>
    </citation>
    <scope>NUCLEOTIDE SEQUENCE [LARGE SCALE GENOMIC DNA]</scope>
    <source>
        <strain evidence="3 4">Bristol N2</strain>
    </source>
</reference>
<dbReference type="GeneID" id="259475"/>
<evidence type="ECO:0000313" key="3">
    <source>
        <dbReference type="EMBL" id="CAD57687.2"/>
    </source>
</evidence>
<dbReference type="OrthoDB" id="5847350at2759"/>
<dbReference type="FunCoup" id="Q8I4M6">
    <property type="interactions" value="592"/>
</dbReference>
<feature type="region of interest" description="Disordered" evidence="1">
    <location>
        <begin position="132"/>
        <end position="166"/>
    </location>
</feature>
<dbReference type="PRINTS" id="PR01217">
    <property type="entry name" value="PRICHEXTENSN"/>
</dbReference>
<dbReference type="InParanoid" id="Q8I4M6"/>
<dbReference type="PaxDb" id="6239-C31C9.6"/>